<dbReference type="InterPro" id="IPR045584">
    <property type="entry name" value="Pilin-like"/>
</dbReference>
<dbReference type="EMBL" id="BAAARV010000005">
    <property type="protein sequence ID" value="GAA2330561.1"/>
    <property type="molecule type" value="Genomic_DNA"/>
</dbReference>
<dbReference type="PRINTS" id="PR00813">
    <property type="entry name" value="BCTERIALGSPG"/>
</dbReference>
<dbReference type="NCBIfam" id="TIGR02532">
    <property type="entry name" value="IV_pilin_GFxxxE"/>
    <property type="match status" value="1"/>
</dbReference>
<sequence length="115" mass="12188">MLQRLRAVRENESGFTLVELLIVIVILGILSGIVVFAVGAFNDRGTKAACKTDLKNVEVAVEAYRAKTGDYPPAGDAGGWDKLTDPAGQYIREKPSSPDYTITLGADGKVTATGC</sequence>
<dbReference type="PROSITE" id="PS00409">
    <property type="entry name" value="PROKAR_NTER_METHYL"/>
    <property type="match status" value="1"/>
</dbReference>
<dbReference type="InterPro" id="IPR000983">
    <property type="entry name" value="Bac_GSPG_pilin"/>
</dbReference>
<keyword evidence="2" id="KW-0812">Transmembrane</keyword>
<dbReference type="Proteomes" id="UP001501444">
    <property type="component" value="Unassembled WGS sequence"/>
</dbReference>
<evidence type="ECO:0000313" key="3">
    <source>
        <dbReference type="EMBL" id="GAA2330561.1"/>
    </source>
</evidence>
<evidence type="ECO:0000313" key="4">
    <source>
        <dbReference type="Proteomes" id="UP001501444"/>
    </source>
</evidence>
<dbReference type="Pfam" id="PF07963">
    <property type="entry name" value="N_methyl"/>
    <property type="match status" value="1"/>
</dbReference>
<reference evidence="4" key="1">
    <citation type="journal article" date="2019" name="Int. J. Syst. Evol. Microbiol.">
        <title>The Global Catalogue of Microorganisms (GCM) 10K type strain sequencing project: providing services to taxonomists for standard genome sequencing and annotation.</title>
        <authorList>
            <consortium name="The Broad Institute Genomics Platform"/>
            <consortium name="The Broad Institute Genome Sequencing Center for Infectious Disease"/>
            <person name="Wu L."/>
            <person name="Ma J."/>
        </authorList>
    </citation>
    <scope>NUCLEOTIDE SEQUENCE [LARGE SCALE GENOMIC DNA]</scope>
    <source>
        <strain evidence="4">JCM 3272</strain>
    </source>
</reference>
<dbReference type="RefSeq" id="WP_344610866.1">
    <property type="nucleotide sequence ID" value="NZ_BAAARV010000005.1"/>
</dbReference>
<keyword evidence="2" id="KW-1133">Transmembrane helix</keyword>
<dbReference type="InterPro" id="IPR012902">
    <property type="entry name" value="N_methyl_site"/>
</dbReference>
<organism evidence="3 4">
    <name type="scientific">Dactylosporangium salmoneum</name>
    <dbReference type="NCBI Taxonomy" id="53361"/>
    <lineage>
        <taxon>Bacteria</taxon>
        <taxon>Bacillati</taxon>
        <taxon>Actinomycetota</taxon>
        <taxon>Actinomycetes</taxon>
        <taxon>Micromonosporales</taxon>
        <taxon>Micromonosporaceae</taxon>
        <taxon>Dactylosporangium</taxon>
    </lineage>
</organism>
<accession>A0ABP5SG92</accession>
<proteinExistence type="predicted"/>
<keyword evidence="4" id="KW-1185">Reference proteome</keyword>
<protein>
    <submittedName>
        <fullName evidence="3">Prepilin-type N-terminal cleavage/methylation domain-containing protein</fullName>
    </submittedName>
</protein>
<gene>
    <name evidence="3" type="ORF">GCM10010170_008590</name>
</gene>
<keyword evidence="1" id="KW-0488">Methylation</keyword>
<name>A0ABP5SG92_9ACTN</name>
<comment type="caution">
    <text evidence="3">The sequence shown here is derived from an EMBL/GenBank/DDBJ whole genome shotgun (WGS) entry which is preliminary data.</text>
</comment>
<keyword evidence="2" id="KW-0472">Membrane</keyword>
<dbReference type="Gene3D" id="3.30.700.10">
    <property type="entry name" value="Glycoprotein, Type 4 Pilin"/>
    <property type="match status" value="1"/>
</dbReference>
<evidence type="ECO:0000256" key="2">
    <source>
        <dbReference type="SAM" id="Phobius"/>
    </source>
</evidence>
<dbReference type="SUPFAM" id="SSF54523">
    <property type="entry name" value="Pili subunits"/>
    <property type="match status" value="1"/>
</dbReference>
<dbReference type="PANTHER" id="PTHR30093">
    <property type="entry name" value="GENERAL SECRETION PATHWAY PROTEIN G"/>
    <property type="match status" value="1"/>
</dbReference>
<evidence type="ECO:0000256" key="1">
    <source>
        <dbReference type="ARBA" id="ARBA00022481"/>
    </source>
</evidence>
<feature type="transmembrane region" description="Helical" evidence="2">
    <location>
        <begin position="20"/>
        <end position="41"/>
    </location>
</feature>